<dbReference type="Gene3D" id="1.20.58.340">
    <property type="entry name" value="Magnesium transport protein CorA, transmembrane region"/>
    <property type="match status" value="2"/>
</dbReference>
<keyword evidence="10" id="KW-1185">Reference proteome</keyword>
<comment type="caution">
    <text evidence="9">The sequence shown here is derived from an EMBL/GenBank/DDBJ whole genome shotgun (WGS) entry which is preliminary data.</text>
</comment>
<dbReference type="InterPro" id="IPR004488">
    <property type="entry name" value="Mg/Co-transport_prot_CorA"/>
</dbReference>
<dbReference type="SUPFAM" id="SSF144083">
    <property type="entry name" value="Magnesium transport protein CorA, transmembrane region"/>
    <property type="match status" value="1"/>
</dbReference>
<feature type="transmembrane region" description="Helical" evidence="8">
    <location>
        <begin position="345"/>
        <end position="366"/>
    </location>
</feature>
<keyword evidence="4 8" id="KW-1003">Cell membrane</keyword>
<feature type="transmembrane region" description="Helical" evidence="8">
    <location>
        <begin position="307"/>
        <end position="325"/>
    </location>
</feature>
<comment type="function">
    <text evidence="8">Mediates influx of magnesium ions.</text>
</comment>
<evidence type="ECO:0000256" key="8">
    <source>
        <dbReference type="RuleBase" id="RU362010"/>
    </source>
</evidence>
<name>A0A5M6IAD6_9PROT</name>
<sequence>MARFSARRGVVKAAKRLRLFRHPHSTPPGSAPGTLVAPPEAPPSVVTVTAVDESHLTEIRDAQPEGIRPLLDAWPLVWVNVDGLGSTDVVEGLGALFGLHPLALEDVLNPHHRAKVEIYDTHAFAVLRMARVCDGALNMEQVSLFFADRYVLSFQERAGDAFDAVRERLRAPGRRQRFLGPDYLAYALIDSLIDGYYPVLEWYSDLLAELEDTVLTEADAGFVARTQQVKRDIQMLQHGIWPMRETVRTLATDPRLVGEDTRRFLDDCYDHVIHVIDILETYRERANGLTDLYLSNLSNRMNEVMKVLTMIATIFIPLSFLAGLYGMNFDPDVSPYNMPELRTYFGYPIVLGAMAVLALGFVLYFWRKGWLGGGK</sequence>
<proteinExistence type="inferred from homology"/>
<evidence type="ECO:0000256" key="1">
    <source>
        <dbReference type="ARBA" id="ARBA00004651"/>
    </source>
</evidence>
<evidence type="ECO:0000256" key="6">
    <source>
        <dbReference type="ARBA" id="ARBA00022989"/>
    </source>
</evidence>
<keyword evidence="8" id="KW-0406">Ion transport</keyword>
<dbReference type="AlphaFoldDB" id="A0A5M6IAD6"/>
<dbReference type="GO" id="GO:0005886">
    <property type="term" value="C:plasma membrane"/>
    <property type="evidence" value="ECO:0007669"/>
    <property type="project" value="UniProtKB-SubCell"/>
</dbReference>
<keyword evidence="5 8" id="KW-0812">Transmembrane</keyword>
<dbReference type="PANTHER" id="PTHR46494:SF1">
    <property type="entry name" value="CORA FAMILY METAL ION TRANSPORTER (EUROFUNG)"/>
    <property type="match status" value="1"/>
</dbReference>
<accession>A0A5M6IAD6</accession>
<dbReference type="SUPFAM" id="SSF143865">
    <property type="entry name" value="CorA soluble domain-like"/>
    <property type="match status" value="1"/>
</dbReference>
<dbReference type="GO" id="GO:0015095">
    <property type="term" value="F:magnesium ion transmembrane transporter activity"/>
    <property type="evidence" value="ECO:0007669"/>
    <property type="project" value="UniProtKB-UniRule"/>
</dbReference>
<gene>
    <name evidence="8 9" type="primary">corA</name>
    <name evidence="9" type="ORF">F1188_11650</name>
</gene>
<dbReference type="EMBL" id="VWPJ01000010">
    <property type="protein sequence ID" value="KAA5605221.1"/>
    <property type="molecule type" value="Genomic_DNA"/>
</dbReference>
<comment type="similarity">
    <text evidence="2 8">Belongs to the CorA metal ion transporter (MIT) (TC 1.A.35) family.</text>
</comment>
<evidence type="ECO:0000256" key="5">
    <source>
        <dbReference type="ARBA" id="ARBA00022692"/>
    </source>
</evidence>
<evidence type="ECO:0000313" key="10">
    <source>
        <dbReference type="Proteomes" id="UP000324065"/>
    </source>
</evidence>
<dbReference type="Gene3D" id="3.30.460.20">
    <property type="entry name" value="CorA soluble domain-like"/>
    <property type="match status" value="1"/>
</dbReference>
<evidence type="ECO:0000256" key="3">
    <source>
        <dbReference type="ARBA" id="ARBA00022448"/>
    </source>
</evidence>
<protein>
    <recommendedName>
        <fullName evidence="8">Magnesium transport protein CorA</fullName>
    </recommendedName>
</protein>
<evidence type="ECO:0000256" key="7">
    <source>
        <dbReference type="ARBA" id="ARBA00023136"/>
    </source>
</evidence>
<dbReference type="NCBIfam" id="TIGR00383">
    <property type="entry name" value="corA"/>
    <property type="match status" value="1"/>
</dbReference>
<keyword evidence="8" id="KW-0460">Magnesium</keyword>
<dbReference type="InterPro" id="IPR002523">
    <property type="entry name" value="MgTranspt_CorA/ZnTranspt_ZntB"/>
</dbReference>
<dbReference type="PANTHER" id="PTHR46494">
    <property type="entry name" value="CORA FAMILY METAL ION TRANSPORTER (EUROFUNG)"/>
    <property type="match status" value="1"/>
</dbReference>
<comment type="subcellular location">
    <subcellularLocation>
        <location evidence="1">Cell membrane</location>
        <topology evidence="1">Multi-pass membrane protein</topology>
    </subcellularLocation>
    <subcellularLocation>
        <location evidence="8">Membrane</location>
        <topology evidence="8">Multi-pass membrane protein</topology>
    </subcellularLocation>
</comment>
<organism evidence="9 10">
    <name type="scientific">Roseospira marina</name>
    <dbReference type="NCBI Taxonomy" id="140057"/>
    <lineage>
        <taxon>Bacteria</taxon>
        <taxon>Pseudomonadati</taxon>
        <taxon>Pseudomonadota</taxon>
        <taxon>Alphaproteobacteria</taxon>
        <taxon>Rhodospirillales</taxon>
        <taxon>Rhodospirillaceae</taxon>
        <taxon>Roseospira</taxon>
    </lineage>
</organism>
<evidence type="ECO:0000256" key="2">
    <source>
        <dbReference type="ARBA" id="ARBA00009765"/>
    </source>
</evidence>
<dbReference type="InterPro" id="IPR045861">
    <property type="entry name" value="CorA_cytoplasmic_dom"/>
</dbReference>
<dbReference type="GO" id="GO:0000287">
    <property type="term" value="F:magnesium ion binding"/>
    <property type="evidence" value="ECO:0007669"/>
    <property type="project" value="TreeGrafter"/>
</dbReference>
<dbReference type="CDD" id="cd12828">
    <property type="entry name" value="TmCorA-like_1"/>
    <property type="match status" value="1"/>
</dbReference>
<dbReference type="Pfam" id="PF01544">
    <property type="entry name" value="CorA"/>
    <property type="match status" value="1"/>
</dbReference>
<dbReference type="Proteomes" id="UP000324065">
    <property type="component" value="Unassembled WGS sequence"/>
</dbReference>
<keyword evidence="7 8" id="KW-0472">Membrane</keyword>
<evidence type="ECO:0000313" key="9">
    <source>
        <dbReference type="EMBL" id="KAA5605221.1"/>
    </source>
</evidence>
<dbReference type="GO" id="GO:0050897">
    <property type="term" value="F:cobalt ion binding"/>
    <property type="evidence" value="ECO:0007669"/>
    <property type="project" value="TreeGrafter"/>
</dbReference>
<dbReference type="FunFam" id="1.20.58.340:FF:000012">
    <property type="entry name" value="Magnesium transport protein CorA"/>
    <property type="match status" value="1"/>
</dbReference>
<evidence type="ECO:0000256" key="4">
    <source>
        <dbReference type="ARBA" id="ARBA00022475"/>
    </source>
</evidence>
<keyword evidence="3 8" id="KW-0813">Transport</keyword>
<reference evidence="9 10" key="1">
    <citation type="submission" date="2019-09" db="EMBL/GenBank/DDBJ databases">
        <title>Genome sequence of Roseospira marina, one of the more divergent members of the non-sulfur purple photosynthetic bacterial family, the Rhodospirillaceae.</title>
        <authorList>
            <person name="Meyer T."/>
            <person name="Kyndt J."/>
        </authorList>
    </citation>
    <scope>NUCLEOTIDE SEQUENCE [LARGE SCALE GENOMIC DNA]</scope>
    <source>
        <strain evidence="9 10">DSM 15113</strain>
    </source>
</reference>
<dbReference type="InterPro" id="IPR045863">
    <property type="entry name" value="CorA_TM1_TM2"/>
</dbReference>
<dbReference type="OrthoDB" id="9803416at2"/>
<keyword evidence="6 8" id="KW-1133">Transmembrane helix</keyword>
<dbReference type="GO" id="GO:0015087">
    <property type="term" value="F:cobalt ion transmembrane transporter activity"/>
    <property type="evidence" value="ECO:0007669"/>
    <property type="project" value="UniProtKB-UniRule"/>
</dbReference>